<dbReference type="FunFam" id="1.10.150.60:FF:000009">
    <property type="entry name" value="AT-rich interactive domain-containing protein 3"/>
    <property type="match status" value="1"/>
</dbReference>
<dbReference type="InterPro" id="IPR008978">
    <property type="entry name" value="HSP20-like_chaperone"/>
</dbReference>
<evidence type="ECO:0000256" key="2">
    <source>
        <dbReference type="ARBA" id="ARBA00023125"/>
    </source>
</evidence>
<dbReference type="Proteomes" id="UP000623129">
    <property type="component" value="Unassembled WGS sequence"/>
</dbReference>
<dbReference type="GO" id="GO:0006357">
    <property type="term" value="P:regulation of transcription by RNA polymerase II"/>
    <property type="evidence" value="ECO:0007669"/>
    <property type="project" value="InterPro"/>
</dbReference>
<keyword evidence="2" id="KW-0238">DNA-binding</keyword>
<comment type="caution">
    <text evidence="7">The sequence shown here is derived from an EMBL/GenBank/DDBJ whole genome shotgun (WGS) entry which is preliminary data.</text>
</comment>
<evidence type="ECO:0000256" key="1">
    <source>
        <dbReference type="ARBA" id="ARBA00023015"/>
    </source>
</evidence>
<protein>
    <submittedName>
        <fullName evidence="7">AT-rich interactive domain-containing protein 5-like protein</fullName>
    </submittedName>
</protein>
<evidence type="ECO:0000313" key="8">
    <source>
        <dbReference type="Proteomes" id="UP000623129"/>
    </source>
</evidence>
<dbReference type="CDD" id="cd06464">
    <property type="entry name" value="ACD_sHsps-like"/>
    <property type="match status" value="1"/>
</dbReference>
<feature type="domain" description="ARID" evidence="6">
    <location>
        <begin position="125"/>
        <end position="216"/>
    </location>
</feature>
<accession>A0A833QUZ4</accession>
<feature type="region of interest" description="Disordered" evidence="5">
    <location>
        <begin position="225"/>
        <end position="247"/>
    </location>
</feature>
<dbReference type="PANTHER" id="PTHR15348:SF4">
    <property type="entry name" value="OS02G0714300 PROTEIN"/>
    <property type="match status" value="1"/>
</dbReference>
<dbReference type="InterPro" id="IPR001606">
    <property type="entry name" value="ARID_dom"/>
</dbReference>
<feature type="compositionally biased region" description="Acidic residues" evidence="5">
    <location>
        <begin position="74"/>
        <end position="84"/>
    </location>
</feature>
<dbReference type="Gene3D" id="2.60.40.790">
    <property type="match status" value="1"/>
</dbReference>
<evidence type="ECO:0000256" key="5">
    <source>
        <dbReference type="SAM" id="MobiDB-lite"/>
    </source>
</evidence>
<dbReference type="OrthoDB" id="338531at2759"/>
<feature type="compositionally biased region" description="Basic and acidic residues" evidence="5">
    <location>
        <begin position="52"/>
        <end position="67"/>
    </location>
</feature>
<dbReference type="Pfam" id="PF01388">
    <property type="entry name" value="ARID"/>
    <property type="match status" value="1"/>
</dbReference>
<feature type="compositionally biased region" description="Basic and acidic residues" evidence="5">
    <location>
        <begin position="1"/>
        <end position="10"/>
    </location>
</feature>
<keyword evidence="4" id="KW-0539">Nucleus</keyword>
<dbReference type="Gene3D" id="1.10.150.60">
    <property type="entry name" value="ARID DNA-binding domain"/>
    <property type="match status" value="1"/>
</dbReference>
<evidence type="ECO:0000256" key="4">
    <source>
        <dbReference type="ARBA" id="ARBA00023242"/>
    </source>
</evidence>
<feature type="compositionally biased region" description="Low complexity" evidence="5">
    <location>
        <begin position="23"/>
        <end position="38"/>
    </location>
</feature>
<dbReference type="SMART" id="SM00501">
    <property type="entry name" value="BRIGHT"/>
    <property type="match status" value="1"/>
</dbReference>
<name>A0A833QUZ4_9POAL</name>
<dbReference type="GO" id="GO:0003677">
    <property type="term" value="F:DNA binding"/>
    <property type="evidence" value="ECO:0007669"/>
    <property type="project" value="UniProtKB-KW"/>
</dbReference>
<dbReference type="InterPro" id="IPR036431">
    <property type="entry name" value="ARID_dom_sf"/>
</dbReference>
<dbReference type="SUPFAM" id="SSF46774">
    <property type="entry name" value="ARID-like"/>
    <property type="match status" value="1"/>
</dbReference>
<keyword evidence="8" id="KW-1185">Reference proteome</keyword>
<keyword evidence="1" id="KW-0805">Transcription regulation</keyword>
<proteinExistence type="predicted"/>
<dbReference type="InterPro" id="IPR045147">
    <property type="entry name" value="ARI3A/B/C"/>
</dbReference>
<dbReference type="SMART" id="SM01014">
    <property type="entry name" value="ARID"/>
    <property type="match status" value="1"/>
</dbReference>
<dbReference type="AlphaFoldDB" id="A0A833QUZ4"/>
<dbReference type="EMBL" id="SWLB01000019">
    <property type="protein sequence ID" value="KAF3325536.1"/>
    <property type="molecule type" value="Genomic_DNA"/>
</dbReference>
<dbReference type="CDD" id="cd16100">
    <property type="entry name" value="ARID"/>
    <property type="match status" value="1"/>
</dbReference>
<evidence type="ECO:0000259" key="6">
    <source>
        <dbReference type="PROSITE" id="PS51011"/>
    </source>
</evidence>
<keyword evidence="3" id="KW-0804">Transcription</keyword>
<reference evidence="7" key="1">
    <citation type="submission" date="2020-01" db="EMBL/GenBank/DDBJ databases">
        <title>Genome sequence of Kobresia littledalei, the first chromosome-level genome in the family Cyperaceae.</title>
        <authorList>
            <person name="Qu G."/>
        </authorList>
    </citation>
    <scope>NUCLEOTIDE SEQUENCE</scope>
    <source>
        <strain evidence="7">C.B.Clarke</strain>
        <tissue evidence="7">Leaf</tissue>
    </source>
</reference>
<dbReference type="PROSITE" id="PS51011">
    <property type="entry name" value="ARID"/>
    <property type="match status" value="1"/>
</dbReference>
<sequence>MSETNERDLSQDEETNNEISQLPADTPTATPAAPRPLAGDFLDTVPMQNTGTEKDKASDGEIERVTKMENGSDGMDEEREEESSEEAKEDREVKLEGTIVPFDDPNPVAGPGSDLFLDGEDSGDEDEQAAFMQELERFHIEHNLEYKPPKFYGKGLNCLKLWRQVIKLGGYETVTSCKLWRQVGESFRPPKTCTTVSWSFRIFYEKALLEYEKYKIRTGELQIPESSIPEPTPDNRMVIGQPPGSNRVRRDAAQRAMDGWHSQRLLGNGEVGDPIIKDKSPLSVGKKDKQVKIMGLGSNSKHDKKRKASSLERAFKSAARTKIVKSESGSMVIDVGAPADWVKVNVRQTKDCYEVYALVPGLLREEVHVQSDPAGRLVISGEPEQPDNPWGVTPFKKASLFIS</sequence>
<evidence type="ECO:0000256" key="3">
    <source>
        <dbReference type="ARBA" id="ARBA00023163"/>
    </source>
</evidence>
<feature type="region of interest" description="Disordered" evidence="5">
    <location>
        <begin position="1"/>
        <end position="92"/>
    </location>
</feature>
<dbReference type="SUPFAM" id="SSF49764">
    <property type="entry name" value="HSP20-like chaperones"/>
    <property type="match status" value="1"/>
</dbReference>
<dbReference type="GO" id="GO:0005634">
    <property type="term" value="C:nucleus"/>
    <property type="evidence" value="ECO:0007669"/>
    <property type="project" value="TreeGrafter"/>
</dbReference>
<organism evidence="7 8">
    <name type="scientific">Carex littledalei</name>
    <dbReference type="NCBI Taxonomy" id="544730"/>
    <lineage>
        <taxon>Eukaryota</taxon>
        <taxon>Viridiplantae</taxon>
        <taxon>Streptophyta</taxon>
        <taxon>Embryophyta</taxon>
        <taxon>Tracheophyta</taxon>
        <taxon>Spermatophyta</taxon>
        <taxon>Magnoliopsida</taxon>
        <taxon>Liliopsida</taxon>
        <taxon>Poales</taxon>
        <taxon>Cyperaceae</taxon>
        <taxon>Cyperoideae</taxon>
        <taxon>Cariceae</taxon>
        <taxon>Carex</taxon>
        <taxon>Carex subgen. Euthyceras</taxon>
    </lineage>
</organism>
<gene>
    <name evidence="7" type="ORF">FCM35_KLT08616</name>
</gene>
<evidence type="ECO:0000313" key="7">
    <source>
        <dbReference type="EMBL" id="KAF3325536.1"/>
    </source>
</evidence>
<dbReference type="PANTHER" id="PTHR15348">
    <property type="entry name" value="AT-RICH INTERACTIVE DOMAIN-CONTAINING PROTEIN ARID DOMAIN- CONTAINING PROTEIN DEAD RINGER PROTEIN B-CELL REGULATOR OF IGH TRANSCRIPTION BRIGHT"/>
    <property type="match status" value="1"/>
</dbReference>